<dbReference type="Gene3D" id="1.20.90.10">
    <property type="entry name" value="Phospholipase A2 domain"/>
    <property type="match status" value="1"/>
</dbReference>
<dbReference type="GO" id="GO:0006644">
    <property type="term" value="P:phospholipid metabolic process"/>
    <property type="evidence" value="ECO:0007669"/>
    <property type="project" value="InterPro"/>
</dbReference>
<evidence type="ECO:0000256" key="1">
    <source>
        <dbReference type="SAM" id="SignalP"/>
    </source>
</evidence>
<dbReference type="GO" id="GO:0004623">
    <property type="term" value="F:phospholipase A2 activity"/>
    <property type="evidence" value="ECO:0007669"/>
    <property type="project" value="InterPro"/>
</dbReference>
<reference evidence="2" key="1">
    <citation type="journal article" date="2010" name="Science">
        <title>Plasticity of animal genome architecture unmasked by rapid evolution of a pelagic tunicate.</title>
        <authorList>
            <person name="Denoeud F."/>
            <person name="Henriet S."/>
            <person name="Mungpakdee S."/>
            <person name="Aury J.M."/>
            <person name="Da Silva C."/>
            <person name="Brinkmann H."/>
            <person name="Mikhaleva J."/>
            <person name="Olsen L.C."/>
            <person name="Jubin C."/>
            <person name="Canestro C."/>
            <person name="Bouquet J.M."/>
            <person name="Danks G."/>
            <person name="Poulain J."/>
            <person name="Campsteijn C."/>
            <person name="Adamski M."/>
            <person name="Cross I."/>
            <person name="Yadetie F."/>
            <person name="Muffato M."/>
            <person name="Louis A."/>
            <person name="Butcher S."/>
            <person name="Tsagkogeorga G."/>
            <person name="Konrad A."/>
            <person name="Singh S."/>
            <person name="Jensen M.F."/>
            <person name="Cong E.H."/>
            <person name="Eikeseth-Otteraa H."/>
            <person name="Noel B."/>
            <person name="Anthouard V."/>
            <person name="Porcel B.M."/>
            <person name="Kachouri-Lafond R."/>
            <person name="Nishino A."/>
            <person name="Ugolini M."/>
            <person name="Chourrout P."/>
            <person name="Nishida H."/>
            <person name="Aasland R."/>
            <person name="Huzurbazar S."/>
            <person name="Westhof E."/>
            <person name="Delsuc F."/>
            <person name="Lehrach H."/>
            <person name="Reinhardt R."/>
            <person name="Weissenbach J."/>
            <person name="Roy S.W."/>
            <person name="Artiguenave F."/>
            <person name="Postlethwait J.H."/>
            <person name="Manak J.R."/>
            <person name="Thompson E.M."/>
            <person name="Jaillon O."/>
            <person name="Du Pasquier L."/>
            <person name="Boudinot P."/>
            <person name="Liberles D.A."/>
            <person name="Volff J.N."/>
            <person name="Philippe H."/>
            <person name="Lenhard B."/>
            <person name="Roest Crollius H."/>
            <person name="Wincker P."/>
            <person name="Chourrout D."/>
        </authorList>
    </citation>
    <scope>NUCLEOTIDE SEQUENCE [LARGE SCALE GENOMIC DNA]</scope>
</reference>
<organism evidence="2">
    <name type="scientific">Oikopleura dioica</name>
    <name type="common">Tunicate</name>
    <dbReference type="NCBI Taxonomy" id="34765"/>
    <lineage>
        <taxon>Eukaryota</taxon>
        <taxon>Metazoa</taxon>
        <taxon>Chordata</taxon>
        <taxon>Tunicata</taxon>
        <taxon>Appendicularia</taxon>
        <taxon>Copelata</taxon>
        <taxon>Oikopleuridae</taxon>
        <taxon>Oikopleura</taxon>
    </lineage>
</organism>
<dbReference type="OrthoDB" id="10304099at2759"/>
<evidence type="ECO:0008006" key="4">
    <source>
        <dbReference type="Google" id="ProtNLM"/>
    </source>
</evidence>
<evidence type="ECO:0000313" key="2">
    <source>
        <dbReference type="EMBL" id="CBY14388.1"/>
    </source>
</evidence>
<proteinExistence type="predicted"/>
<feature type="signal peptide" evidence="1">
    <location>
        <begin position="1"/>
        <end position="18"/>
    </location>
</feature>
<keyword evidence="1" id="KW-0732">Signal</keyword>
<accession>E4XXJ4</accession>
<gene>
    <name evidence="2" type="ORF">GSOID_T00007383001</name>
</gene>
<dbReference type="EMBL" id="FN653281">
    <property type="protein sequence ID" value="CBY14388.1"/>
    <property type="molecule type" value="Genomic_DNA"/>
</dbReference>
<name>E4XXJ4_OIKDI</name>
<dbReference type="InterPro" id="IPR036444">
    <property type="entry name" value="PLipase_A2_dom_sf"/>
</dbReference>
<dbReference type="SUPFAM" id="SSF48619">
    <property type="entry name" value="Phospholipase A2, PLA2"/>
    <property type="match status" value="1"/>
</dbReference>
<dbReference type="AlphaFoldDB" id="E4XXJ4"/>
<keyword evidence="3" id="KW-1185">Reference proteome</keyword>
<sequence length="262" mass="30097">MKIFTIKNLLFFAAVAEAQTRERSATEAPGWVTTPKVEDQEEGLEARGSGKIEARRYGDLKNIAEVIFTHPGHNKMNQFEFNTFWSRLWSYGCHCFSADSDRPMSEMGFGIPVDGVDSACRNFKRCQRCVSQQYNGTTPMGECIGEFVRYRWVEGMDGYPAYAGQGNTCEEGLFQCDYNFAMDLFDEPPLDPRFSKVDSIYGWDRFAYGNCKRPEHNDIPYRHECCHTGGNWQWYNAHTKKCCHGVKVARIDDTCNHHPRSK</sequence>
<protein>
    <recommendedName>
        <fullName evidence="4">Phospholipase A2 domain-containing protein</fullName>
    </recommendedName>
</protein>
<dbReference type="GO" id="GO:0050482">
    <property type="term" value="P:arachidonate secretion"/>
    <property type="evidence" value="ECO:0007669"/>
    <property type="project" value="InterPro"/>
</dbReference>
<dbReference type="Proteomes" id="UP000001307">
    <property type="component" value="Unassembled WGS sequence"/>
</dbReference>
<dbReference type="InParanoid" id="E4XXJ4"/>
<evidence type="ECO:0000313" key="3">
    <source>
        <dbReference type="Proteomes" id="UP000001307"/>
    </source>
</evidence>
<feature type="chain" id="PRO_5003193292" description="Phospholipase A2 domain-containing protein" evidence="1">
    <location>
        <begin position="19"/>
        <end position="262"/>
    </location>
</feature>